<sequence>MPHHPQDDWSRPVPRSSARGRGDGRRDDRRAAPGDDDWDDGWDDGRTRALPQSRDDGWADRYRDASPDDRYAEAYDGRGSPPPRPPRRRRPRYGFRRFMATLMLLVVAYVVSMAVVVAMVWGSVGRVEATPRVADRPGASSGASYLLVGTDSREQLTQEQQSAFGTGFAEGHRADTVMLLHVPTIGDPTLVSLPRDSFVTIRDHGQNKLNAAHSIGGPPLLVDTVEQATGIRIDGYLEIGFGGFVQVVDKVGGVHMCLAAPAKDKKAHVDLQAGCQDLTGPEALGYVRMRYNDSRGDLGRVERQRQFLAALVEEMTGPATLLNPVRLHSVGTATGRALSLGENTSMLEAGRIALAMRAISNGNGQSVTVPVADVNYMTGVGSTVLWNEQGAAALFDALRRGDPISVQP</sequence>
<dbReference type="AlphaFoldDB" id="A0A345NSG4"/>
<keyword evidence="3" id="KW-0812">Transmembrane</keyword>
<reference evidence="5 6" key="1">
    <citation type="submission" date="2018-07" db="EMBL/GenBank/DDBJ databases">
        <title>Complete genome sequencing of Ornithinimicrobium sp. AMA3305.</title>
        <authorList>
            <person name="Bae J.-W."/>
        </authorList>
    </citation>
    <scope>NUCLEOTIDE SEQUENCE [LARGE SCALE GENOMIC DNA]</scope>
    <source>
        <strain evidence="5 6">AMA3305</strain>
    </source>
</reference>
<evidence type="ECO:0000256" key="2">
    <source>
        <dbReference type="SAM" id="MobiDB-lite"/>
    </source>
</evidence>
<protein>
    <submittedName>
        <fullName evidence="5">LytR family transcriptional regulator</fullName>
    </submittedName>
</protein>
<dbReference type="RefSeq" id="WP_114930860.1">
    <property type="nucleotide sequence ID" value="NZ_CP031229.1"/>
</dbReference>
<feature type="compositionally biased region" description="Basic and acidic residues" evidence="2">
    <location>
        <begin position="1"/>
        <end position="10"/>
    </location>
</feature>
<evidence type="ECO:0000313" key="5">
    <source>
        <dbReference type="EMBL" id="AXH97972.1"/>
    </source>
</evidence>
<dbReference type="Gene3D" id="3.40.630.190">
    <property type="entry name" value="LCP protein"/>
    <property type="match status" value="1"/>
</dbReference>
<dbReference type="InterPro" id="IPR050922">
    <property type="entry name" value="LytR/CpsA/Psr_CW_biosynth"/>
</dbReference>
<evidence type="ECO:0000256" key="3">
    <source>
        <dbReference type="SAM" id="Phobius"/>
    </source>
</evidence>
<feature type="region of interest" description="Disordered" evidence="2">
    <location>
        <begin position="1"/>
        <end position="91"/>
    </location>
</feature>
<keyword evidence="3" id="KW-1133">Transmembrane helix</keyword>
<feature type="transmembrane region" description="Helical" evidence="3">
    <location>
        <begin position="98"/>
        <end position="121"/>
    </location>
</feature>
<dbReference type="PANTHER" id="PTHR33392:SF6">
    <property type="entry name" value="POLYISOPRENYL-TEICHOIC ACID--PEPTIDOGLYCAN TEICHOIC ACID TRANSFERASE TAGU"/>
    <property type="match status" value="1"/>
</dbReference>
<keyword evidence="6" id="KW-1185">Reference proteome</keyword>
<dbReference type="PANTHER" id="PTHR33392">
    <property type="entry name" value="POLYISOPRENYL-TEICHOIC ACID--PEPTIDOGLYCAN TEICHOIC ACID TRANSFERASE TAGU"/>
    <property type="match status" value="1"/>
</dbReference>
<dbReference type="Pfam" id="PF03816">
    <property type="entry name" value="LytR_cpsA_psr"/>
    <property type="match status" value="1"/>
</dbReference>
<organism evidence="5 6">
    <name type="scientific">Ornithinimicrobium avium</name>
    <dbReference type="NCBI Taxonomy" id="2283195"/>
    <lineage>
        <taxon>Bacteria</taxon>
        <taxon>Bacillati</taxon>
        <taxon>Actinomycetota</taxon>
        <taxon>Actinomycetes</taxon>
        <taxon>Micrococcales</taxon>
        <taxon>Ornithinimicrobiaceae</taxon>
        <taxon>Ornithinimicrobium</taxon>
    </lineage>
</organism>
<dbReference type="Proteomes" id="UP000253790">
    <property type="component" value="Chromosome"/>
</dbReference>
<comment type="similarity">
    <text evidence="1">Belongs to the LytR/CpsA/Psr (LCP) family.</text>
</comment>
<name>A0A345NSG4_9MICO</name>
<gene>
    <name evidence="5" type="ORF">DV701_06660</name>
</gene>
<accession>A0A345NSG4</accession>
<dbReference type="NCBIfam" id="TIGR00350">
    <property type="entry name" value="lytR_cpsA_psr"/>
    <property type="match status" value="1"/>
</dbReference>
<feature type="compositionally biased region" description="Basic and acidic residues" evidence="2">
    <location>
        <begin position="20"/>
        <end position="33"/>
    </location>
</feature>
<evidence type="ECO:0000259" key="4">
    <source>
        <dbReference type="Pfam" id="PF03816"/>
    </source>
</evidence>
<keyword evidence="3" id="KW-0472">Membrane</keyword>
<feature type="domain" description="Cell envelope-related transcriptional attenuator" evidence="4">
    <location>
        <begin position="173"/>
        <end position="315"/>
    </location>
</feature>
<dbReference type="EMBL" id="CP031229">
    <property type="protein sequence ID" value="AXH97972.1"/>
    <property type="molecule type" value="Genomic_DNA"/>
</dbReference>
<feature type="compositionally biased region" description="Basic and acidic residues" evidence="2">
    <location>
        <begin position="43"/>
        <end position="76"/>
    </location>
</feature>
<dbReference type="OrthoDB" id="9782542at2"/>
<evidence type="ECO:0000256" key="1">
    <source>
        <dbReference type="ARBA" id="ARBA00006068"/>
    </source>
</evidence>
<dbReference type="KEGG" id="orn:DV701_06660"/>
<proteinExistence type="inferred from homology"/>
<evidence type="ECO:0000313" key="6">
    <source>
        <dbReference type="Proteomes" id="UP000253790"/>
    </source>
</evidence>
<dbReference type="InterPro" id="IPR004474">
    <property type="entry name" value="LytR_CpsA_psr"/>
</dbReference>